<evidence type="ECO:0000313" key="2">
    <source>
        <dbReference type="Proteomes" id="UP001140502"/>
    </source>
</evidence>
<name>A0A9W8TD03_9HYPO</name>
<sequence length="183" mass="20838">MAWSRPFPDLTEEEVEERYALEQFPSLGDRVVVGHVIWNCWNEVYCSAAEVIASLEANRRHVVLKVHVNYISQNRELHVLQHFEAIKSEHPGRRRIRMLDDHFVIQGPHGNHVAFVLSPLGVSVKLLQDLQPGGIYDEETTVSAVQQALIALDFLHCEAGVIHTGRPTFREPASRHYKQIFAG</sequence>
<comment type="caution">
    <text evidence="1">The sequence shown here is derived from an EMBL/GenBank/DDBJ whole genome shotgun (WGS) entry which is preliminary data.</text>
</comment>
<gene>
    <name evidence="1" type="ORF">N0V84_011736</name>
</gene>
<reference evidence="1" key="1">
    <citation type="submission" date="2022-10" db="EMBL/GenBank/DDBJ databases">
        <title>Tapping the CABI collections for fungal endophytes: first genome assemblies for Collariella, Neodidymelliopsis, Ascochyta clinopodiicola, Didymella pomorum, Didymosphaeria variabile, Neocosmospora piperis and Neocucurbitaria cava.</title>
        <authorList>
            <person name="Hill R."/>
        </authorList>
    </citation>
    <scope>NUCLEOTIDE SEQUENCE</scope>
    <source>
        <strain evidence="1">IMI 366586</strain>
    </source>
</reference>
<dbReference type="Gene3D" id="3.30.200.20">
    <property type="entry name" value="Phosphorylase Kinase, domain 1"/>
    <property type="match status" value="1"/>
</dbReference>
<dbReference type="SUPFAM" id="SSF56112">
    <property type="entry name" value="Protein kinase-like (PK-like)"/>
    <property type="match status" value="1"/>
</dbReference>
<dbReference type="EMBL" id="JAPEUR010000468">
    <property type="protein sequence ID" value="KAJ4309039.1"/>
    <property type="molecule type" value="Genomic_DNA"/>
</dbReference>
<proteinExistence type="predicted"/>
<organism evidence="1 2">
    <name type="scientific">Fusarium piperis</name>
    <dbReference type="NCBI Taxonomy" id="1435070"/>
    <lineage>
        <taxon>Eukaryota</taxon>
        <taxon>Fungi</taxon>
        <taxon>Dikarya</taxon>
        <taxon>Ascomycota</taxon>
        <taxon>Pezizomycotina</taxon>
        <taxon>Sordariomycetes</taxon>
        <taxon>Hypocreomycetidae</taxon>
        <taxon>Hypocreales</taxon>
        <taxon>Nectriaceae</taxon>
        <taxon>Fusarium</taxon>
        <taxon>Fusarium solani species complex</taxon>
    </lineage>
</organism>
<accession>A0A9W8TD03</accession>
<dbReference type="Gene3D" id="1.10.510.10">
    <property type="entry name" value="Transferase(Phosphotransferase) domain 1"/>
    <property type="match status" value="1"/>
</dbReference>
<evidence type="ECO:0000313" key="1">
    <source>
        <dbReference type="EMBL" id="KAJ4309039.1"/>
    </source>
</evidence>
<evidence type="ECO:0008006" key="3">
    <source>
        <dbReference type="Google" id="ProtNLM"/>
    </source>
</evidence>
<keyword evidence="2" id="KW-1185">Reference proteome</keyword>
<protein>
    <recommendedName>
        <fullName evidence="3">Protein kinase domain-containing protein</fullName>
    </recommendedName>
</protein>
<dbReference type="OrthoDB" id="5979581at2759"/>
<dbReference type="AlphaFoldDB" id="A0A9W8TD03"/>
<dbReference type="Proteomes" id="UP001140502">
    <property type="component" value="Unassembled WGS sequence"/>
</dbReference>
<dbReference type="InterPro" id="IPR011009">
    <property type="entry name" value="Kinase-like_dom_sf"/>
</dbReference>